<dbReference type="CDD" id="cd06093">
    <property type="entry name" value="PX_domain"/>
    <property type="match status" value="1"/>
</dbReference>
<dbReference type="Gene3D" id="1.25.40.20">
    <property type="entry name" value="Ankyrin repeat-containing domain"/>
    <property type="match status" value="1"/>
</dbReference>
<dbReference type="SMART" id="SM00248">
    <property type="entry name" value="ANK"/>
    <property type="match status" value="4"/>
</dbReference>
<dbReference type="InterPro" id="IPR003123">
    <property type="entry name" value="VPS9"/>
</dbReference>
<dbReference type="GO" id="GO:0045022">
    <property type="term" value="P:early endosome to late endosome transport"/>
    <property type="evidence" value="ECO:0007669"/>
    <property type="project" value="TreeGrafter"/>
</dbReference>
<feature type="compositionally biased region" description="Low complexity" evidence="2">
    <location>
        <begin position="225"/>
        <end position="236"/>
    </location>
</feature>
<dbReference type="GO" id="GO:0005085">
    <property type="term" value="F:guanyl-nucleotide exchange factor activity"/>
    <property type="evidence" value="ECO:0007669"/>
    <property type="project" value="TreeGrafter"/>
</dbReference>
<feature type="region of interest" description="Disordered" evidence="2">
    <location>
        <begin position="593"/>
        <end position="612"/>
    </location>
</feature>
<dbReference type="STRING" id="1043004.A0A074WQT3"/>
<dbReference type="SUPFAM" id="SSF64268">
    <property type="entry name" value="PX domain"/>
    <property type="match status" value="1"/>
</dbReference>
<dbReference type="Proteomes" id="UP000027730">
    <property type="component" value="Unassembled WGS sequence"/>
</dbReference>
<sequence>MHPLNPFLRAFFRSTLPSQCLPVNHHILLVPTTESLFQGRDRETTAPYADLAVSEEFLSSHVIRIPGGVPPGSTSKDGGNIRESKNKAKQYNTLNGRTVVVKDTYVYSNKGFKSLTQAQLLTDALFCPDMPEAQQWLVYYISRPLVGSYDSVRIIPATIRTAAQRAADKPKPAIPSASDVKKKDIASFTELLTAFPLIARQLQNGLDRTLKEFAAQFEGPVPNKSSRAPSVSSQRSDYSSTSLENSLASLRSSVSGSDSSIRLSSLTIEPEEDSMRFALESATTAAIDLFQGVDRQQLSLLGATTDLSGPVVERMIERHVAEQLHEQILFPRICNIRRSEDLELEHRLRKMANIDIAQVGIPIEDGMRGKRDMAIRIDRAVGVFKKMGVASSPQEMIEILLETTKTVTATTSNNTDRPGTRPDGSSEKPNIAMAINADVLVSMLLIVVIRSSVRYMHARLSYMRHFVFIDDVDSGEMGYVLSTFEAVLVYLSRDSDALRIAARKNARLWKATRNGNTSELRNMLQPDAPWIPGNQVIEEAPSFDDSFRDPDVSSLSSRLTNVNIERQNQASMADGNFAAVGGSLAHVFPFQKPLTPPPEVSQPKRKRVTMASFRSASVSSGYSSPTRSRSKSIDSTVSTASAGDSSLDKISQSQGLGGDSILMMAIENGQLASLEYLLSLDQFFPIEFILEDCNNEGVTLLVAAVQGDDKNLTNSLLNHIIRNAPSDNTLRSYFVRQDSKGRTFAHYLFNQPHLMETVGEMLPWRLKDKNGQTPLFALCRSYDHQEYRWMVETALTLATDTQPDKEPLHLADHIDNKGNTLLHIVNDPHVTAWLLRHCDSDVNAANDKRFTPLMMASKYGRLDLVRTFFGDARVDLQIKDIRGLTAVELAKDDEVRNRIDDLVLLSTLPAADGRITSVVRSFFVEDATVRLVLKSGGPNPNGTITVTTCRRSVADFEHLAKWLSIEQPASWIPTHFNLTSPFLIPSKPSRAVLRDIQLRLDAFLQCLLTHSTFSTHEMVWEFFLVPDIDPAMLAERAKHKAEIRVENVRDDYDPITDTREVESFVSHAKDQLRGVSHAVKSLIRRTNAQRMLNSDLYDARMLNNTGVATLQFLPKKYLTAFGIYTKALTPSESDPLASFYYSLHSIANSSTAVLVALGRPTSLIGSMNQAKRNIERAIGSLSRQSRWTPNIGLFDETRRSIAAEAEEKATKAQGELDSLGSELRYTQQTVAAELAGWQEQHVNFGKRMLKDLAKGMVVKEKARLESMRRALRELQR</sequence>
<dbReference type="GeneID" id="25410980"/>
<feature type="region of interest" description="Disordered" evidence="2">
    <location>
        <begin position="618"/>
        <end position="649"/>
    </location>
</feature>
<keyword evidence="5" id="KW-1185">Reference proteome</keyword>
<dbReference type="GO" id="GO:0030133">
    <property type="term" value="C:transport vesicle"/>
    <property type="evidence" value="ECO:0007669"/>
    <property type="project" value="TreeGrafter"/>
</dbReference>
<feature type="domain" description="VPS9" evidence="3">
    <location>
        <begin position="338"/>
        <end position="500"/>
    </location>
</feature>
<dbReference type="SUPFAM" id="SSF48403">
    <property type="entry name" value="Ankyrin repeat"/>
    <property type="match status" value="1"/>
</dbReference>
<evidence type="ECO:0000313" key="4">
    <source>
        <dbReference type="EMBL" id="KEQ72057.1"/>
    </source>
</evidence>
<feature type="compositionally biased region" description="Polar residues" evidence="2">
    <location>
        <begin position="636"/>
        <end position="649"/>
    </location>
</feature>
<dbReference type="InterPro" id="IPR036770">
    <property type="entry name" value="Ankyrin_rpt-contain_sf"/>
</dbReference>
<dbReference type="Pfam" id="PF02204">
    <property type="entry name" value="VPS9"/>
    <property type="match status" value="1"/>
</dbReference>
<dbReference type="InterPro" id="IPR037191">
    <property type="entry name" value="VPS9_dom_sf"/>
</dbReference>
<comment type="similarity">
    <text evidence="1">Belongs to the UPF0507 family.</text>
</comment>
<dbReference type="GO" id="GO:0005770">
    <property type="term" value="C:late endosome"/>
    <property type="evidence" value="ECO:0007669"/>
    <property type="project" value="TreeGrafter"/>
</dbReference>
<dbReference type="PANTHER" id="PTHR24170:SF1">
    <property type="entry name" value="DOMAIN PROTEIN, PUTATIVE (AFU_ORTHOLOGUE AFUA_1G09870)-RELATED"/>
    <property type="match status" value="1"/>
</dbReference>
<dbReference type="RefSeq" id="XP_013426108.1">
    <property type="nucleotide sequence ID" value="XM_013570654.1"/>
</dbReference>
<feature type="region of interest" description="Disordered" evidence="2">
    <location>
        <begin position="408"/>
        <end position="428"/>
    </location>
</feature>
<evidence type="ECO:0000259" key="3">
    <source>
        <dbReference type="PROSITE" id="PS51205"/>
    </source>
</evidence>
<reference evidence="4 5" key="1">
    <citation type="journal article" date="2014" name="BMC Genomics">
        <title>Genome sequencing of four Aureobasidium pullulans varieties: biotechnological potential, stress tolerance, and description of new species.</title>
        <authorList>
            <person name="Gostin Ar C."/>
            <person name="Ohm R.A."/>
            <person name="Kogej T."/>
            <person name="Sonjak S."/>
            <person name="Turk M."/>
            <person name="Zajc J."/>
            <person name="Zalar P."/>
            <person name="Grube M."/>
            <person name="Sun H."/>
            <person name="Han J."/>
            <person name="Sharma A."/>
            <person name="Chiniquy J."/>
            <person name="Ngan C.Y."/>
            <person name="Lipzen A."/>
            <person name="Barry K."/>
            <person name="Grigoriev I.V."/>
            <person name="Gunde-Cimerman N."/>
        </authorList>
    </citation>
    <scope>NUCLEOTIDE SEQUENCE [LARGE SCALE GENOMIC DNA]</scope>
    <source>
        <strain evidence="4 5">CBS 147.97</strain>
    </source>
</reference>
<dbReference type="InterPro" id="IPR002110">
    <property type="entry name" value="Ankyrin_rpt"/>
</dbReference>
<dbReference type="PROSITE" id="PS51205">
    <property type="entry name" value="VPS9"/>
    <property type="match status" value="1"/>
</dbReference>
<name>A0A074WQT3_9PEZI</name>
<dbReference type="EMBL" id="KL584712">
    <property type="protein sequence ID" value="KEQ72057.1"/>
    <property type="molecule type" value="Genomic_DNA"/>
</dbReference>
<protein>
    <recommendedName>
        <fullName evidence="3">VPS9 domain-containing protein</fullName>
    </recommendedName>
</protein>
<dbReference type="GO" id="GO:0097422">
    <property type="term" value="C:tubular endosome"/>
    <property type="evidence" value="ECO:0007669"/>
    <property type="project" value="TreeGrafter"/>
</dbReference>
<gene>
    <name evidence="4" type="ORF">M436DRAFT_49037</name>
</gene>
<evidence type="ECO:0000256" key="2">
    <source>
        <dbReference type="SAM" id="MobiDB-lite"/>
    </source>
</evidence>
<accession>A0A074WQT3</accession>
<dbReference type="HOGENOM" id="CLU_002294_0_0_1"/>
<organism evidence="4 5">
    <name type="scientific">Aureobasidium namibiae CBS 147.97</name>
    <dbReference type="NCBI Taxonomy" id="1043004"/>
    <lineage>
        <taxon>Eukaryota</taxon>
        <taxon>Fungi</taxon>
        <taxon>Dikarya</taxon>
        <taxon>Ascomycota</taxon>
        <taxon>Pezizomycotina</taxon>
        <taxon>Dothideomycetes</taxon>
        <taxon>Dothideomycetidae</taxon>
        <taxon>Dothideales</taxon>
        <taxon>Saccotheciaceae</taxon>
        <taxon>Aureobasidium</taxon>
    </lineage>
</organism>
<proteinExistence type="inferred from homology"/>
<dbReference type="InterPro" id="IPR051248">
    <property type="entry name" value="UPF0507/Ank_repeat_27"/>
</dbReference>
<feature type="region of interest" description="Disordered" evidence="2">
    <location>
        <begin position="219"/>
        <end position="238"/>
    </location>
</feature>
<dbReference type="Gene3D" id="1.20.1050.80">
    <property type="entry name" value="VPS9 domain"/>
    <property type="match status" value="1"/>
</dbReference>
<evidence type="ECO:0000256" key="1">
    <source>
        <dbReference type="ARBA" id="ARBA00007428"/>
    </source>
</evidence>
<dbReference type="SUPFAM" id="SSF109993">
    <property type="entry name" value="VPS9 domain"/>
    <property type="match status" value="1"/>
</dbReference>
<dbReference type="Pfam" id="PF13857">
    <property type="entry name" value="Ank_5"/>
    <property type="match status" value="1"/>
</dbReference>
<dbReference type="GO" id="GO:0005886">
    <property type="term" value="C:plasma membrane"/>
    <property type="evidence" value="ECO:0007669"/>
    <property type="project" value="TreeGrafter"/>
</dbReference>
<evidence type="ECO:0000313" key="5">
    <source>
        <dbReference type="Proteomes" id="UP000027730"/>
    </source>
</evidence>
<dbReference type="OrthoDB" id="7464126at2759"/>
<dbReference type="GO" id="GO:0000149">
    <property type="term" value="F:SNARE binding"/>
    <property type="evidence" value="ECO:0007669"/>
    <property type="project" value="TreeGrafter"/>
</dbReference>
<dbReference type="GO" id="GO:0035091">
    <property type="term" value="F:phosphatidylinositol binding"/>
    <property type="evidence" value="ECO:0007669"/>
    <property type="project" value="InterPro"/>
</dbReference>
<dbReference type="PANTHER" id="PTHR24170">
    <property type="entry name" value="ANKYRIN REPEAT DOMAIN-CONTAINING PROTEIN 27"/>
    <property type="match status" value="1"/>
</dbReference>
<dbReference type="GO" id="GO:0005769">
    <property type="term" value="C:early endosome"/>
    <property type="evidence" value="ECO:0007669"/>
    <property type="project" value="TreeGrafter"/>
</dbReference>
<dbReference type="InterPro" id="IPR036871">
    <property type="entry name" value="PX_dom_sf"/>
</dbReference>
<feature type="compositionally biased region" description="Low complexity" evidence="2">
    <location>
        <begin position="618"/>
        <end position="627"/>
    </location>
</feature>
<dbReference type="AlphaFoldDB" id="A0A074WQT3"/>